<reference evidence="3" key="2">
    <citation type="journal article" date="2001" name="Biochem. Biophys. Res. Commun.">
        <title>Isolation and characterization of the genes encoding a novel oxygenase component of angular dioxygenase from the gram-positive dibenzofuran-degrader Terrabacter sp. strain DBF63.</title>
        <authorList>
            <person name="Kasuga K."/>
            <person name="Habe H."/>
            <person name="Chung J."/>
            <person name="Yoshida T."/>
            <person name="Nojiri H."/>
            <person name="Yamane H."/>
            <person name="Omori T."/>
        </authorList>
    </citation>
    <scope>NUCLEOTIDE SEQUENCE</scope>
    <source>
        <strain evidence="3">DBF63</strain>
        <plasmid evidence="3">pDBF1</plasmid>
    </source>
</reference>
<proteinExistence type="predicted"/>
<name>Q3MNR1_TERSD</name>
<reference evidence="3" key="6">
    <citation type="journal article" date="2005" name="Appl. Microbiol. Biotechnol.">
        <title>Characterization of [3Fe-4S] ferredoxin DbfA3, which functions in the angular dioxygenase system of Terrabacter sp. strain DBF63.</title>
        <authorList>
            <person name="Takagi T."/>
            <person name="Habe H."/>
            <person name="Yoshida T."/>
            <person name="Yamane H."/>
            <person name="Omori T."/>
            <person name="Nojiri H."/>
        </authorList>
    </citation>
    <scope>NUCLEOTIDE SEQUENCE</scope>
    <source>
        <strain evidence="3">DBF63</strain>
        <plasmid evidence="3">pDBF1</plasmid>
    </source>
</reference>
<keyword evidence="1" id="KW-0812">Transmembrane</keyword>
<accession>Q3MNR1</accession>
<keyword evidence="3" id="KW-0614">Plasmid</keyword>
<dbReference type="AlphaFoldDB" id="Q3MNR1"/>
<dbReference type="InterPro" id="IPR012495">
    <property type="entry name" value="TadE-like_dom"/>
</dbReference>
<evidence type="ECO:0000259" key="2">
    <source>
        <dbReference type="Pfam" id="PF07811"/>
    </source>
</evidence>
<geneLocation type="plasmid" evidence="3">
    <name>pDBF1</name>
</geneLocation>
<keyword evidence="1" id="KW-1133">Transmembrane helix</keyword>
<reference evidence="3" key="5">
    <citation type="journal article" date="2004" name="J. Bacteriol.">
        <title>Characterization of the upper pathway genes for fluorene metabolism in Terrabacter sp. strain DBF63.</title>
        <authorList>
            <person name="Habe H."/>
            <person name="Chung J."/>
            <person name="Kato H."/>
            <person name="Ayabe Y."/>
            <person name="Kasuga K."/>
            <person name="Yoshida T."/>
            <person name="Nojiri H."/>
            <person name="Yamane H."/>
            <person name="Omori T."/>
        </authorList>
    </citation>
    <scope>NUCLEOTIDE SEQUENCE</scope>
    <source>
        <strain evidence="3">DBF63</strain>
        <plasmid evidence="3">pDBF1</plasmid>
    </source>
</reference>
<reference evidence="3" key="3">
    <citation type="journal article" date="2003" name="Appl. Microbiol. Biotechnol.">
        <title>Phthalate catabolic gene cluster is linked to the angular dioxygenase gene in Terrabacter sp. strain DBF63.</title>
        <authorList>
            <person name="Habe H."/>
            <person name="Miyakoshi M."/>
            <person name="Chung J."/>
            <person name="Kasuga K."/>
            <person name="Yoshida T."/>
            <person name="Nojiri H."/>
            <person name="Omori T."/>
        </authorList>
    </citation>
    <scope>NUCLEOTIDE SEQUENCE</scope>
    <source>
        <strain evidence="3">DBF63</strain>
        <plasmid evidence="3">pDBF1</plasmid>
    </source>
</reference>
<evidence type="ECO:0000256" key="1">
    <source>
        <dbReference type="SAM" id="Phobius"/>
    </source>
</evidence>
<keyword evidence="1" id="KW-0472">Membrane</keyword>
<feature type="transmembrane region" description="Helical" evidence="1">
    <location>
        <begin position="38"/>
        <end position="59"/>
    </location>
</feature>
<evidence type="ECO:0000313" key="3">
    <source>
        <dbReference type="EMBL" id="BAE45052.1"/>
    </source>
</evidence>
<reference evidence="3" key="4">
    <citation type="journal article" date="2004" name="FEMS Microbiol. Lett.">
        <title>Genetic characterization of the dibenzofuran-degrading Actinobacteria carrying the dbfA1A2 gene homologues isolated from activated sludge.</title>
        <authorList>
            <person name="Noumura T."/>
            <person name="Habe H."/>
            <person name="Widada J."/>
            <person name="Chung J.S."/>
            <person name="Yoshida T."/>
            <person name="Nojiri H."/>
            <person name="Omori T."/>
        </authorList>
    </citation>
    <scope>NUCLEOTIDE SEQUENCE</scope>
    <source>
        <strain evidence="3">DBF63</strain>
        <plasmid evidence="3">pDBF1</plasmid>
    </source>
</reference>
<sequence length="148" mass="15683">MTSRARTPQRLDCARRAVGARRGLLGGDGGAISLETTILAPIMIGLVFACVQAGMMYHWRNVATSAAQFGVESGRVDGATADDAQAATTTYLSRFDQSELEGLDVDADRSADTVTVRVRAQYPQIVPILPLPGIDVHASSPVERVTAP</sequence>
<feature type="domain" description="TadE-like" evidence="2">
    <location>
        <begin position="30"/>
        <end position="70"/>
    </location>
</feature>
<reference evidence="3" key="7">
    <citation type="journal article" date="2005" name="Microbiology (Mosc.)">
        <title>The fluorene catabolic linear plasmid in Terrabacter sp. strain DBF63 carries the beta-ketoadipate pathway genes, pcaRHGBDCFIJ, also found in proteobacteria.</title>
        <authorList>
            <person name="Habe H."/>
            <person name="Chung J.-S."/>
            <person name="Ishida A."/>
            <person name="Kasuga K."/>
            <person name="Ide K."/>
            <person name="Takemura T."/>
            <person name="Nojiri H."/>
            <person name="Yamane H."/>
            <person name="Omori T."/>
        </authorList>
    </citation>
    <scope>NUCLEOTIDE SEQUENCE</scope>
    <source>
        <strain evidence="3">DBF63</strain>
        <plasmid evidence="3">pDBF1</plasmid>
    </source>
</reference>
<dbReference type="EMBL" id="AP008980">
    <property type="protein sequence ID" value="BAE45052.1"/>
    <property type="molecule type" value="Genomic_DNA"/>
</dbReference>
<reference evidence="3" key="1">
    <citation type="journal article" date="1997" name="J. Ferment. Bioeng.">
        <title>Cloning and characterization of genes involved in the degradation of dibenzofuran by Terrabacter sp. strain DBF63.</title>
        <authorList>
            <person name="Kasuga K."/>
            <person name="Nojiri H."/>
            <person name="Yamane H."/>
            <person name="Kodama T."/>
            <person name="Omori T."/>
        </authorList>
    </citation>
    <scope>NUCLEOTIDE SEQUENCE</scope>
    <source>
        <strain evidence="3">DBF63</strain>
        <plasmid evidence="3">pDBF1</plasmid>
    </source>
</reference>
<organism evidence="3">
    <name type="scientific">Terrabacter sp. (strain DBF63)</name>
    <dbReference type="NCBI Taxonomy" id="150395"/>
    <lineage>
        <taxon>Bacteria</taxon>
        <taxon>Bacillati</taxon>
        <taxon>Actinomycetota</taxon>
        <taxon>Actinomycetes</taxon>
        <taxon>Micrococcales</taxon>
        <taxon>Intrasporangiaceae</taxon>
        <taxon>Terrabacter</taxon>
    </lineage>
</organism>
<dbReference type="Pfam" id="PF07811">
    <property type="entry name" value="TadE"/>
    <property type="match status" value="1"/>
</dbReference>
<protein>
    <recommendedName>
        <fullName evidence="2">TadE-like domain-containing protein</fullName>
    </recommendedName>
</protein>